<sequence>MNKRKTYYKRWRARILEEGDRQMQDMHVAICCLARDCRDGLERNLPIISRLQSYTQHTYVFIIENDSLDGTKEYLAEYQKSSPRVFVDSFNSGSKTLLKSTDSGVNPSYSKYRIEKMASYRNRYLDLMEEKVGLDNLDWVIMLDPDVRKINFEGIRHSFGLSKYWDVVHANGRLKTGLFGNYYYDTYAFSEYCDSDICTEEMMVANQYRLKGLTSEMPLIPVQSGFNALAIYRAKALKGVRYTCDDNQQGDPRVEVDCEHVALHRAVRNRGFGRQFLNPEMTLYYNTRVEGMVAGLKSMVRFVLGRG</sequence>
<accession>A0A1M6DHH3</accession>
<reference evidence="1 2" key="1">
    <citation type="submission" date="2016-11" db="EMBL/GenBank/DDBJ databases">
        <authorList>
            <person name="Jaros S."/>
            <person name="Januszkiewicz K."/>
            <person name="Wedrychowicz H."/>
        </authorList>
    </citation>
    <scope>NUCLEOTIDE SEQUENCE [LARGE SCALE GENOMIC DNA]</scope>
    <source>
        <strain evidence="1 2">DSM 18772</strain>
    </source>
</reference>
<gene>
    <name evidence="1" type="ORF">SAMN02745181_0739</name>
</gene>
<dbReference type="AlphaFoldDB" id="A0A1M6DHH3"/>
<protein>
    <submittedName>
        <fullName evidence="1">Cryptococcal mannosyltransferase 1</fullName>
    </submittedName>
</protein>
<organism evidence="1 2">
    <name type="scientific">Rubritalea squalenifaciens DSM 18772</name>
    <dbReference type="NCBI Taxonomy" id="1123071"/>
    <lineage>
        <taxon>Bacteria</taxon>
        <taxon>Pseudomonadati</taxon>
        <taxon>Verrucomicrobiota</taxon>
        <taxon>Verrucomicrobiia</taxon>
        <taxon>Verrucomicrobiales</taxon>
        <taxon>Rubritaleaceae</taxon>
        <taxon>Rubritalea</taxon>
    </lineage>
</organism>
<dbReference type="Pfam" id="PF11735">
    <property type="entry name" value="CAP59_mtransfer"/>
    <property type="match status" value="1"/>
</dbReference>
<dbReference type="STRING" id="1123071.SAMN02745181_0739"/>
<dbReference type="GO" id="GO:0016757">
    <property type="term" value="F:glycosyltransferase activity"/>
    <property type="evidence" value="ECO:0007669"/>
    <property type="project" value="UniProtKB-KW"/>
</dbReference>
<evidence type="ECO:0000313" key="2">
    <source>
        <dbReference type="Proteomes" id="UP000184510"/>
    </source>
</evidence>
<name>A0A1M6DHH3_9BACT</name>
<keyword evidence="2" id="KW-1185">Reference proteome</keyword>
<proteinExistence type="predicted"/>
<keyword evidence="1" id="KW-0808">Transferase</keyword>
<keyword evidence="1" id="KW-0328">Glycosyltransferase</keyword>
<dbReference type="EMBL" id="FQYR01000002">
    <property type="protein sequence ID" value="SHI72489.1"/>
    <property type="molecule type" value="Genomic_DNA"/>
</dbReference>
<dbReference type="RefSeq" id="WP_143158121.1">
    <property type="nucleotide sequence ID" value="NZ_FQYR01000002.1"/>
</dbReference>
<dbReference type="SUPFAM" id="SSF53448">
    <property type="entry name" value="Nucleotide-diphospho-sugar transferases"/>
    <property type="match status" value="1"/>
</dbReference>
<dbReference type="InterPro" id="IPR029044">
    <property type="entry name" value="Nucleotide-diphossugar_trans"/>
</dbReference>
<evidence type="ECO:0000313" key="1">
    <source>
        <dbReference type="EMBL" id="SHI72489.1"/>
    </source>
</evidence>
<dbReference type="InParanoid" id="A0A1M6DHH3"/>
<dbReference type="OrthoDB" id="7375328at2"/>
<dbReference type="Proteomes" id="UP000184510">
    <property type="component" value="Unassembled WGS sequence"/>
</dbReference>
<dbReference type="InterPro" id="IPR021047">
    <property type="entry name" value="Mannosyltransferase_CMT1"/>
</dbReference>